<dbReference type="Pfam" id="PF13443">
    <property type="entry name" value="HTH_26"/>
    <property type="match status" value="1"/>
</dbReference>
<evidence type="ECO:0000313" key="2">
    <source>
        <dbReference type="EMBL" id="MFD2659484.1"/>
    </source>
</evidence>
<feature type="domain" description="HTH cro/C1-type" evidence="1">
    <location>
        <begin position="22"/>
        <end position="61"/>
    </location>
</feature>
<dbReference type="PROSITE" id="PS50943">
    <property type="entry name" value="HTH_CROC1"/>
    <property type="match status" value="1"/>
</dbReference>
<proteinExistence type="predicted"/>
<evidence type="ECO:0000313" key="3">
    <source>
        <dbReference type="Proteomes" id="UP001597493"/>
    </source>
</evidence>
<comment type="caution">
    <text evidence="2">The sequence shown here is derived from an EMBL/GenBank/DDBJ whole genome shotgun (WGS) entry which is preliminary data.</text>
</comment>
<name>A0ABW5QSS7_9BACL</name>
<gene>
    <name evidence="2" type="ORF">ACFSW5_04305</name>
</gene>
<organism evidence="2 3">
    <name type="scientific">Paenibacillus thailandensis</name>
    <dbReference type="NCBI Taxonomy" id="393250"/>
    <lineage>
        <taxon>Bacteria</taxon>
        <taxon>Bacillati</taxon>
        <taxon>Bacillota</taxon>
        <taxon>Bacilli</taxon>
        <taxon>Bacillales</taxon>
        <taxon>Paenibacillaceae</taxon>
        <taxon>Paenibacillus</taxon>
    </lineage>
</organism>
<sequence length="65" mass="7213">MNFSEAVKKAMDTQGKNVPTIAKATGYTSQYLYDLLKGERRWNEDAINKVCAALDITIEISSATK</sequence>
<evidence type="ECO:0000259" key="1">
    <source>
        <dbReference type="PROSITE" id="PS50943"/>
    </source>
</evidence>
<dbReference type="SUPFAM" id="SSF47413">
    <property type="entry name" value="lambda repressor-like DNA-binding domains"/>
    <property type="match status" value="1"/>
</dbReference>
<reference evidence="3" key="1">
    <citation type="journal article" date="2019" name="Int. J. Syst. Evol. Microbiol.">
        <title>The Global Catalogue of Microorganisms (GCM) 10K type strain sequencing project: providing services to taxonomists for standard genome sequencing and annotation.</title>
        <authorList>
            <consortium name="The Broad Institute Genomics Platform"/>
            <consortium name="The Broad Institute Genome Sequencing Center for Infectious Disease"/>
            <person name="Wu L."/>
            <person name="Ma J."/>
        </authorList>
    </citation>
    <scope>NUCLEOTIDE SEQUENCE [LARGE SCALE GENOMIC DNA]</scope>
    <source>
        <strain evidence="3">TISTR 1827</strain>
    </source>
</reference>
<dbReference type="Gene3D" id="1.10.260.40">
    <property type="entry name" value="lambda repressor-like DNA-binding domains"/>
    <property type="match status" value="1"/>
</dbReference>
<dbReference type="EMBL" id="JBHUMY010000004">
    <property type="protein sequence ID" value="MFD2659484.1"/>
    <property type="molecule type" value="Genomic_DNA"/>
</dbReference>
<dbReference type="InterPro" id="IPR010982">
    <property type="entry name" value="Lambda_DNA-bd_dom_sf"/>
</dbReference>
<dbReference type="RefSeq" id="WP_379270175.1">
    <property type="nucleotide sequence ID" value="NZ_JBHUMY010000004.1"/>
</dbReference>
<dbReference type="Proteomes" id="UP001597493">
    <property type="component" value="Unassembled WGS sequence"/>
</dbReference>
<keyword evidence="3" id="KW-1185">Reference proteome</keyword>
<dbReference type="InterPro" id="IPR001387">
    <property type="entry name" value="Cro/C1-type_HTH"/>
</dbReference>
<accession>A0ABW5QSS7</accession>
<protein>
    <submittedName>
        <fullName evidence="2">Helix-turn-helix domain-containing protein</fullName>
    </submittedName>
</protein>